<accession>A0A562IPV8</accession>
<sequence>MTSAVPGVSPSKAQLSYEWIREQITSGRFTPGYRLVLAQIAGELGVSVVPVREAVRLLEAEGLVTFVKNVGAQVALVDEAEYINTMQTLALVEGYATALAAPLLSAETIAAAREVNDQMRACLEDFDPHRFTELNRAFHGLLFERCPNPHVQDLVGRGWSRLAALRDSIFGFVPGRPPASVAEHEEILTAIEAGADVLEIELAARRHRLATLQAFLAARSSVD</sequence>
<organism evidence="5 6">
    <name type="scientific">Modestobacter roseus</name>
    <dbReference type="NCBI Taxonomy" id="1181884"/>
    <lineage>
        <taxon>Bacteria</taxon>
        <taxon>Bacillati</taxon>
        <taxon>Actinomycetota</taxon>
        <taxon>Actinomycetes</taxon>
        <taxon>Geodermatophilales</taxon>
        <taxon>Geodermatophilaceae</taxon>
        <taxon>Modestobacter</taxon>
    </lineage>
</organism>
<protein>
    <submittedName>
        <fullName evidence="5">DNA-binding GntR family transcriptional regulator</fullName>
    </submittedName>
</protein>
<dbReference type="Pfam" id="PF07729">
    <property type="entry name" value="FCD"/>
    <property type="match status" value="1"/>
</dbReference>
<dbReference type="Gene3D" id="1.20.120.530">
    <property type="entry name" value="GntR ligand-binding domain-like"/>
    <property type="match status" value="1"/>
</dbReference>
<dbReference type="Pfam" id="PF00392">
    <property type="entry name" value="GntR"/>
    <property type="match status" value="1"/>
</dbReference>
<dbReference type="RefSeq" id="WP_194290542.1">
    <property type="nucleotide sequence ID" value="NZ_JABGDC010000206.1"/>
</dbReference>
<evidence type="ECO:0000313" key="5">
    <source>
        <dbReference type="EMBL" id="TWH72765.1"/>
    </source>
</evidence>
<dbReference type="PROSITE" id="PS50949">
    <property type="entry name" value="HTH_GNTR"/>
    <property type="match status" value="1"/>
</dbReference>
<dbReference type="SMART" id="SM00345">
    <property type="entry name" value="HTH_GNTR"/>
    <property type="match status" value="1"/>
</dbReference>
<dbReference type="EMBL" id="VLKF01000001">
    <property type="protein sequence ID" value="TWH72765.1"/>
    <property type="molecule type" value="Genomic_DNA"/>
</dbReference>
<dbReference type="GO" id="GO:0003700">
    <property type="term" value="F:DNA-binding transcription factor activity"/>
    <property type="evidence" value="ECO:0007669"/>
    <property type="project" value="InterPro"/>
</dbReference>
<proteinExistence type="predicted"/>
<dbReference type="Gene3D" id="1.10.10.10">
    <property type="entry name" value="Winged helix-like DNA-binding domain superfamily/Winged helix DNA-binding domain"/>
    <property type="match status" value="1"/>
</dbReference>
<name>A0A562IPV8_9ACTN</name>
<comment type="caution">
    <text evidence="5">The sequence shown here is derived from an EMBL/GenBank/DDBJ whole genome shotgun (WGS) entry which is preliminary data.</text>
</comment>
<gene>
    <name evidence="5" type="ORF">JD78_01287</name>
</gene>
<dbReference type="InterPro" id="IPR000524">
    <property type="entry name" value="Tscrpt_reg_HTH_GntR"/>
</dbReference>
<dbReference type="CDD" id="cd07377">
    <property type="entry name" value="WHTH_GntR"/>
    <property type="match status" value="1"/>
</dbReference>
<dbReference type="GO" id="GO:0003677">
    <property type="term" value="F:DNA binding"/>
    <property type="evidence" value="ECO:0007669"/>
    <property type="project" value="UniProtKB-KW"/>
</dbReference>
<dbReference type="InterPro" id="IPR011711">
    <property type="entry name" value="GntR_C"/>
</dbReference>
<dbReference type="SUPFAM" id="SSF48008">
    <property type="entry name" value="GntR ligand-binding domain-like"/>
    <property type="match status" value="1"/>
</dbReference>
<keyword evidence="2 5" id="KW-0238">DNA-binding</keyword>
<dbReference type="Proteomes" id="UP000321490">
    <property type="component" value="Unassembled WGS sequence"/>
</dbReference>
<dbReference type="InterPro" id="IPR036388">
    <property type="entry name" value="WH-like_DNA-bd_sf"/>
</dbReference>
<dbReference type="SUPFAM" id="SSF46785">
    <property type="entry name" value="Winged helix' DNA-binding domain"/>
    <property type="match status" value="1"/>
</dbReference>
<evidence type="ECO:0000256" key="3">
    <source>
        <dbReference type="ARBA" id="ARBA00023163"/>
    </source>
</evidence>
<reference evidence="5 6" key="1">
    <citation type="submission" date="2019-07" db="EMBL/GenBank/DDBJ databases">
        <title>R&amp;d 2014.</title>
        <authorList>
            <person name="Klenk H.-P."/>
        </authorList>
    </citation>
    <scope>NUCLEOTIDE SEQUENCE [LARGE SCALE GENOMIC DNA]</scope>
    <source>
        <strain evidence="5 6">DSM 45764</strain>
    </source>
</reference>
<keyword evidence="1" id="KW-0805">Transcription regulation</keyword>
<dbReference type="InterPro" id="IPR008920">
    <property type="entry name" value="TF_FadR/GntR_C"/>
</dbReference>
<dbReference type="SMART" id="SM00895">
    <property type="entry name" value="FCD"/>
    <property type="match status" value="1"/>
</dbReference>
<dbReference type="PANTHER" id="PTHR43537:SF24">
    <property type="entry name" value="GLUCONATE OPERON TRANSCRIPTIONAL REPRESSOR"/>
    <property type="match status" value="1"/>
</dbReference>
<keyword evidence="6" id="KW-1185">Reference proteome</keyword>
<evidence type="ECO:0000259" key="4">
    <source>
        <dbReference type="PROSITE" id="PS50949"/>
    </source>
</evidence>
<evidence type="ECO:0000256" key="2">
    <source>
        <dbReference type="ARBA" id="ARBA00023125"/>
    </source>
</evidence>
<dbReference type="AlphaFoldDB" id="A0A562IPV8"/>
<dbReference type="PANTHER" id="PTHR43537">
    <property type="entry name" value="TRANSCRIPTIONAL REGULATOR, GNTR FAMILY"/>
    <property type="match status" value="1"/>
</dbReference>
<evidence type="ECO:0000256" key="1">
    <source>
        <dbReference type="ARBA" id="ARBA00023015"/>
    </source>
</evidence>
<dbReference type="InterPro" id="IPR036390">
    <property type="entry name" value="WH_DNA-bd_sf"/>
</dbReference>
<feature type="domain" description="HTH gntR-type" evidence="4">
    <location>
        <begin position="10"/>
        <end position="77"/>
    </location>
</feature>
<evidence type="ECO:0000313" key="6">
    <source>
        <dbReference type="Proteomes" id="UP000321490"/>
    </source>
</evidence>
<keyword evidence="3" id="KW-0804">Transcription</keyword>